<protein>
    <recommendedName>
        <fullName evidence="1">SUF system FeS cluster assembly SufBD core domain-containing protein</fullName>
    </recommendedName>
</protein>
<dbReference type="InterPro" id="IPR055346">
    <property type="entry name" value="Fe-S_cluster_assembly_SufBD"/>
</dbReference>
<dbReference type="PANTHER" id="PTHR43575:SF1">
    <property type="entry name" value="PROTEIN ABCI7, CHLOROPLASTIC"/>
    <property type="match status" value="1"/>
</dbReference>
<dbReference type="Pfam" id="PF01458">
    <property type="entry name" value="SUFBD_core"/>
    <property type="match status" value="1"/>
</dbReference>
<comment type="caution">
    <text evidence="2">The sequence shown here is derived from an EMBL/GenBank/DDBJ whole genome shotgun (WGS) entry which is preliminary data.</text>
</comment>
<evidence type="ECO:0000259" key="1">
    <source>
        <dbReference type="Pfam" id="PF01458"/>
    </source>
</evidence>
<organism evidence="2">
    <name type="scientific">bioreactor metagenome</name>
    <dbReference type="NCBI Taxonomy" id="1076179"/>
    <lineage>
        <taxon>unclassified sequences</taxon>
        <taxon>metagenomes</taxon>
        <taxon>ecological metagenomes</taxon>
    </lineage>
</organism>
<dbReference type="InterPro" id="IPR011542">
    <property type="entry name" value="SUF_FeS_clus_asmbl_SufD"/>
</dbReference>
<dbReference type="SUPFAM" id="SSF101960">
    <property type="entry name" value="Stabilizer of iron transporter SufD"/>
    <property type="match status" value="1"/>
</dbReference>
<proteinExistence type="predicted"/>
<gene>
    <name evidence="2" type="ORF">SDC9_31566</name>
</gene>
<dbReference type="InterPro" id="IPR037284">
    <property type="entry name" value="SUF_FeS_clus_asmbl_SufBD_sf"/>
</dbReference>
<name>A0A644V2N3_9ZZZZ</name>
<dbReference type="EMBL" id="VSSQ01000208">
    <property type="protein sequence ID" value="MPL85596.1"/>
    <property type="molecule type" value="Genomic_DNA"/>
</dbReference>
<dbReference type="AlphaFoldDB" id="A0A644V2N3"/>
<sequence>MGLKVKYAPEIPEVFRCRVPLEDTGQVYLMNGTLRESYSDESGITIESGDEDGFIIDVPSGISQEGSVQLISIRDSNNTAPVSMTNKIKLGAGSSSSFLICTHTLTLDEFITESAINIEAAENSTSHIVVMQNEHNLSTHKINFSINLNKGSFVRVNIVTLHGALLENSIEANLNGEGALCELNGIYLADGKQQINTKVMMNHMVPHCVSKQLFKGILDNEAKASFSGRIVVSKDAQKTEAYQSNHNLLLSRKAKVYAQPQLEIYADDVKCSHGATSGRLDENALFYMRSRGIGAAEAKLLQQIAFVYDVLEEIDNQELRDRLQNMVESRLRGEFSHCTNCSMNCC</sequence>
<dbReference type="InterPro" id="IPR000825">
    <property type="entry name" value="SUF_FeS_clus_asmbl_SufBD_core"/>
</dbReference>
<evidence type="ECO:0000313" key="2">
    <source>
        <dbReference type="EMBL" id="MPL85596.1"/>
    </source>
</evidence>
<accession>A0A644V2N3</accession>
<reference evidence="2" key="1">
    <citation type="submission" date="2019-08" db="EMBL/GenBank/DDBJ databases">
        <authorList>
            <person name="Kucharzyk K."/>
            <person name="Murdoch R.W."/>
            <person name="Higgins S."/>
            <person name="Loffler F."/>
        </authorList>
    </citation>
    <scope>NUCLEOTIDE SEQUENCE</scope>
</reference>
<dbReference type="PANTHER" id="PTHR43575">
    <property type="entry name" value="PROTEIN ABCI7, CHLOROPLASTIC"/>
    <property type="match status" value="1"/>
</dbReference>
<dbReference type="NCBIfam" id="TIGR01981">
    <property type="entry name" value="sufD"/>
    <property type="match status" value="1"/>
</dbReference>
<dbReference type="GO" id="GO:0016226">
    <property type="term" value="P:iron-sulfur cluster assembly"/>
    <property type="evidence" value="ECO:0007669"/>
    <property type="project" value="InterPro"/>
</dbReference>
<feature type="domain" description="SUF system FeS cluster assembly SufBD core" evidence="1">
    <location>
        <begin position="84"/>
        <end position="301"/>
    </location>
</feature>